<evidence type="ECO:0000313" key="1">
    <source>
        <dbReference type="EMBL" id="GAP35541.1"/>
    </source>
</evidence>
<dbReference type="CDD" id="cd00754">
    <property type="entry name" value="Ubl_MoaD"/>
    <property type="match status" value="1"/>
</dbReference>
<reference evidence="2" key="1">
    <citation type="submission" date="2015-07" db="EMBL/GenBank/DDBJ databases">
        <title>Discovery of a poly(ethylene terephthalate assimilation.</title>
        <authorList>
            <person name="Yoshida S."/>
            <person name="Hiraga K."/>
            <person name="Takehana T."/>
            <person name="Taniguchi I."/>
            <person name="Yamaji H."/>
            <person name="Maeda Y."/>
            <person name="Toyohara K."/>
            <person name="Miyamoto K."/>
            <person name="Kimura Y."/>
            <person name="Oda K."/>
        </authorList>
    </citation>
    <scope>NUCLEOTIDE SEQUENCE [LARGE SCALE GENOMIC DNA]</scope>
    <source>
        <strain evidence="2">NBRC 110686 / TISTR 2288 / 201-F6</strain>
    </source>
</reference>
<dbReference type="EMBL" id="BBYR01000024">
    <property type="protein sequence ID" value="GAP35541.1"/>
    <property type="molecule type" value="Genomic_DNA"/>
</dbReference>
<reference evidence="1 2" key="2">
    <citation type="journal article" date="2016" name="Science">
        <title>A bacterium that degrades and assimilates poly(ethylene terephthalate).</title>
        <authorList>
            <person name="Yoshida S."/>
            <person name="Hiraga K."/>
            <person name="Takehana T."/>
            <person name="Taniguchi I."/>
            <person name="Yamaji H."/>
            <person name="Maeda Y."/>
            <person name="Toyohara K."/>
            <person name="Miyamoto K."/>
            <person name="Kimura Y."/>
            <person name="Oda K."/>
        </authorList>
    </citation>
    <scope>NUCLEOTIDE SEQUENCE [LARGE SCALE GENOMIC DNA]</scope>
    <source>
        <strain evidence="2">NBRC 110686 / TISTR 2288 / 201-F6</strain>
    </source>
</reference>
<dbReference type="Proteomes" id="UP000037660">
    <property type="component" value="Unassembled WGS sequence"/>
</dbReference>
<dbReference type="STRING" id="1547922.ISF6_1314"/>
<dbReference type="InterPro" id="IPR003749">
    <property type="entry name" value="ThiS/MoaD-like"/>
</dbReference>
<dbReference type="AlphaFoldDB" id="A0A0K8NYT4"/>
<organism evidence="1 2">
    <name type="scientific">Piscinibacter sakaiensis</name>
    <name type="common">Ideonella sakaiensis</name>
    <dbReference type="NCBI Taxonomy" id="1547922"/>
    <lineage>
        <taxon>Bacteria</taxon>
        <taxon>Pseudomonadati</taxon>
        <taxon>Pseudomonadota</taxon>
        <taxon>Betaproteobacteria</taxon>
        <taxon>Burkholderiales</taxon>
        <taxon>Sphaerotilaceae</taxon>
        <taxon>Piscinibacter</taxon>
    </lineage>
</organism>
<protein>
    <submittedName>
        <fullName evidence="1">Molybdenum cofactor biosynthesis protein MoaD</fullName>
    </submittedName>
</protein>
<name>A0A0K8NYT4_PISS1</name>
<dbReference type="Pfam" id="PF02597">
    <property type="entry name" value="ThiS"/>
    <property type="match status" value="1"/>
</dbReference>
<dbReference type="Gene3D" id="3.10.20.30">
    <property type="match status" value="1"/>
</dbReference>
<sequence length="79" mass="8391">MRYFAALREALGDGEEVELPEGSDLAALRDRLIASSPRHAEALARGRALRCALDQVLVRESAQPGDGAEVAFFPPVTGG</sequence>
<comment type="caution">
    <text evidence="1">The sequence shown here is derived from an EMBL/GenBank/DDBJ whole genome shotgun (WGS) entry which is preliminary data.</text>
</comment>
<gene>
    <name evidence="1" type="ORF">ISF6_1314</name>
</gene>
<proteinExistence type="predicted"/>
<dbReference type="SUPFAM" id="SSF54285">
    <property type="entry name" value="MoaD/ThiS"/>
    <property type="match status" value="1"/>
</dbReference>
<dbReference type="InterPro" id="IPR012675">
    <property type="entry name" value="Beta-grasp_dom_sf"/>
</dbReference>
<evidence type="ECO:0000313" key="2">
    <source>
        <dbReference type="Proteomes" id="UP000037660"/>
    </source>
</evidence>
<keyword evidence="2" id="KW-1185">Reference proteome</keyword>
<accession>A0A0K8NYT4</accession>
<dbReference type="InterPro" id="IPR016155">
    <property type="entry name" value="Mopterin_synth/thiamin_S_b"/>
</dbReference>